<protein>
    <submittedName>
        <fullName evidence="1">Uncharacterized protein</fullName>
    </submittedName>
</protein>
<organism evidence="1 2">
    <name type="scientific">Xylaria bambusicola</name>
    <dbReference type="NCBI Taxonomy" id="326684"/>
    <lineage>
        <taxon>Eukaryota</taxon>
        <taxon>Fungi</taxon>
        <taxon>Dikarya</taxon>
        <taxon>Ascomycota</taxon>
        <taxon>Pezizomycotina</taxon>
        <taxon>Sordariomycetes</taxon>
        <taxon>Xylariomycetidae</taxon>
        <taxon>Xylariales</taxon>
        <taxon>Xylariaceae</taxon>
        <taxon>Xylaria</taxon>
    </lineage>
</organism>
<accession>A0AAN7V1U0</accession>
<reference evidence="1 2" key="1">
    <citation type="submission" date="2023-10" db="EMBL/GenBank/DDBJ databases">
        <title>Draft genome sequence of Xylaria bambusicola isolate GMP-LS, the root and basal stem rot pathogen of sugarcane in Indonesia.</title>
        <authorList>
            <person name="Selvaraj P."/>
            <person name="Muralishankar V."/>
            <person name="Muruganantham S."/>
            <person name="Sp S."/>
            <person name="Haryani S."/>
            <person name="Lau K.J.X."/>
            <person name="Naqvi N.I."/>
        </authorList>
    </citation>
    <scope>NUCLEOTIDE SEQUENCE [LARGE SCALE GENOMIC DNA]</scope>
    <source>
        <strain evidence="1">GMP-LS</strain>
    </source>
</reference>
<comment type="caution">
    <text evidence="1">The sequence shown here is derived from an EMBL/GenBank/DDBJ whole genome shotgun (WGS) entry which is preliminary data.</text>
</comment>
<sequence>MKTTRKLYYQLPKEWILTDRDTSARSMLKHCEELETQWIKDDVKPRFNLWKESEEKWDFISVQRPGSHLRDAAFPNEERIYMTATGPNGMTVYHLVPLVEVE</sequence>
<dbReference type="Proteomes" id="UP001305414">
    <property type="component" value="Unassembled WGS sequence"/>
</dbReference>
<dbReference type="AlphaFoldDB" id="A0AAN7V1U0"/>
<evidence type="ECO:0000313" key="1">
    <source>
        <dbReference type="EMBL" id="KAK5632809.1"/>
    </source>
</evidence>
<dbReference type="EMBL" id="JAWHQM010000027">
    <property type="protein sequence ID" value="KAK5632809.1"/>
    <property type="molecule type" value="Genomic_DNA"/>
</dbReference>
<keyword evidence="2" id="KW-1185">Reference proteome</keyword>
<gene>
    <name evidence="1" type="ORF">RRF57_008523</name>
</gene>
<evidence type="ECO:0000313" key="2">
    <source>
        <dbReference type="Proteomes" id="UP001305414"/>
    </source>
</evidence>
<name>A0AAN7V1U0_9PEZI</name>
<proteinExistence type="predicted"/>